<evidence type="ECO:0000313" key="2">
    <source>
        <dbReference type="Proteomes" id="UP001597083"/>
    </source>
</evidence>
<sequence>MAVADESLTFAVIFLYLSRIGIPPTVDGLAGRGPFPQLCPATTGKQGNYDIKEKSV</sequence>
<comment type="caution">
    <text evidence="1">The sequence shown here is derived from an EMBL/GenBank/DDBJ whole genome shotgun (WGS) entry which is preliminary data.</text>
</comment>
<keyword evidence="2" id="KW-1185">Reference proteome</keyword>
<name>A0ABW3CG66_9ACTN</name>
<accession>A0ABW3CG66</accession>
<protein>
    <submittedName>
        <fullName evidence="1">Uncharacterized protein</fullName>
    </submittedName>
</protein>
<proteinExistence type="predicted"/>
<dbReference type="EMBL" id="JBHTIR010001582">
    <property type="protein sequence ID" value="MFD0852727.1"/>
    <property type="molecule type" value="Genomic_DNA"/>
</dbReference>
<reference evidence="2" key="1">
    <citation type="journal article" date="2019" name="Int. J. Syst. Evol. Microbiol.">
        <title>The Global Catalogue of Microorganisms (GCM) 10K type strain sequencing project: providing services to taxonomists for standard genome sequencing and annotation.</title>
        <authorList>
            <consortium name="The Broad Institute Genomics Platform"/>
            <consortium name="The Broad Institute Genome Sequencing Center for Infectious Disease"/>
            <person name="Wu L."/>
            <person name="Ma J."/>
        </authorList>
    </citation>
    <scope>NUCLEOTIDE SEQUENCE [LARGE SCALE GENOMIC DNA]</scope>
    <source>
        <strain evidence="2">JCM 31696</strain>
    </source>
</reference>
<organism evidence="1 2">
    <name type="scientific">Actinomadura adrarensis</name>
    <dbReference type="NCBI Taxonomy" id="1819600"/>
    <lineage>
        <taxon>Bacteria</taxon>
        <taxon>Bacillati</taxon>
        <taxon>Actinomycetota</taxon>
        <taxon>Actinomycetes</taxon>
        <taxon>Streptosporangiales</taxon>
        <taxon>Thermomonosporaceae</taxon>
        <taxon>Actinomadura</taxon>
    </lineage>
</organism>
<dbReference type="Proteomes" id="UP001597083">
    <property type="component" value="Unassembled WGS sequence"/>
</dbReference>
<gene>
    <name evidence="1" type="ORF">ACFQ07_10855</name>
</gene>
<evidence type="ECO:0000313" key="1">
    <source>
        <dbReference type="EMBL" id="MFD0852727.1"/>
    </source>
</evidence>